<name>A0A4P2PVJ6_SORCE</name>
<organism evidence="2 3">
    <name type="scientific">Sorangium cellulosum</name>
    <name type="common">Polyangium cellulosum</name>
    <dbReference type="NCBI Taxonomy" id="56"/>
    <lineage>
        <taxon>Bacteria</taxon>
        <taxon>Pseudomonadati</taxon>
        <taxon>Myxococcota</taxon>
        <taxon>Polyangia</taxon>
        <taxon>Polyangiales</taxon>
        <taxon>Polyangiaceae</taxon>
        <taxon>Sorangium</taxon>
    </lineage>
</organism>
<keyword evidence="1" id="KW-0472">Membrane</keyword>
<evidence type="ECO:0000313" key="2">
    <source>
        <dbReference type="EMBL" id="AUX20744.1"/>
    </source>
</evidence>
<evidence type="ECO:0000313" key="3">
    <source>
        <dbReference type="Proteomes" id="UP000295781"/>
    </source>
</evidence>
<proteinExistence type="predicted"/>
<reference evidence="2 3" key="1">
    <citation type="submission" date="2015-09" db="EMBL/GenBank/DDBJ databases">
        <title>Sorangium comparison.</title>
        <authorList>
            <person name="Zaburannyi N."/>
            <person name="Bunk B."/>
            <person name="Overmann J."/>
            <person name="Mueller R."/>
        </authorList>
    </citation>
    <scope>NUCLEOTIDE SEQUENCE [LARGE SCALE GENOMIC DNA]</scope>
    <source>
        <strain evidence="2 3">So ceGT47</strain>
    </source>
</reference>
<accession>A0A4P2PVJ6</accession>
<keyword evidence="1" id="KW-1133">Transmembrane helix</keyword>
<dbReference type="RefSeq" id="WP_242515929.1">
    <property type="nucleotide sequence ID" value="NZ_CP012670.1"/>
</dbReference>
<dbReference type="Proteomes" id="UP000295781">
    <property type="component" value="Chromosome"/>
</dbReference>
<evidence type="ECO:0000256" key="1">
    <source>
        <dbReference type="SAM" id="Phobius"/>
    </source>
</evidence>
<keyword evidence="1" id="KW-0812">Transmembrane</keyword>
<feature type="transmembrane region" description="Helical" evidence="1">
    <location>
        <begin position="60"/>
        <end position="80"/>
    </location>
</feature>
<dbReference type="EMBL" id="CP012670">
    <property type="protein sequence ID" value="AUX20744.1"/>
    <property type="molecule type" value="Genomic_DNA"/>
</dbReference>
<feature type="transmembrane region" description="Helical" evidence="1">
    <location>
        <begin position="23"/>
        <end position="40"/>
    </location>
</feature>
<feature type="transmembrane region" description="Helical" evidence="1">
    <location>
        <begin position="100"/>
        <end position="128"/>
    </location>
</feature>
<gene>
    <name evidence="2" type="primary">ompR</name>
    <name evidence="2" type="ORF">SOCEGT47_012180</name>
</gene>
<dbReference type="AlphaFoldDB" id="A0A4P2PVJ6"/>
<sequence>MSGAAGEDLARGLHTASGRDMSALRLALQMALGVALPLAVQLWDRRRLTPEQRAACWNGATWGAALYAFGPLSMLGWCWVTRGVHRGRPGVSGRRFGRALGALGLGAASSAALVLVMSGVDALIALALGLPP</sequence>
<protein>
    <submittedName>
        <fullName evidence="2">Transcriptional regulator</fullName>
    </submittedName>
</protein>